<dbReference type="SUPFAM" id="SSF55298">
    <property type="entry name" value="YjgF-like"/>
    <property type="match status" value="1"/>
</dbReference>
<dbReference type="KEGG" id="woc:BA177_15765"/>
<dbReference type="CDD" id="cd02199">
    <property type="entry name" value="YjgF_YER057c_UK114_like_1"/>
    <property type="match status" value="1"/>
</dbReference>
<dbReference type="PANTHER" id="PTHR43760:SF1">
    <property type="entry name" value="ENDORIBONUCLEASE L-PSP_CHORISMATE MUTASE-LIKE DOMAIN-CONTAINING PROTEIN"/>
    <property type="match status" value="1"/>
</dbReference>
<organism evidence="2 3">
    <name type="scientific">Woeseia oceani</name>
    <dbReference type="NCBI Taxonomy" id="1548547"/>
    <lineage>
        <taxon>Bacteria</taxon>
        <taxon>Pseudomonadati</taxon>
        <taxon>Pseudomonadota</taxon>
        <taxon>Gammaproteobacteria</taxon>
        <taxon>Woeseiales</taxon>
        <taxon>Woeseiaceae</taxon>
        <taxon>Woeseia</taxon>
    </lineage>
</organism>
<dbReference type="AlphaFoldDB" id="A0A193LIW3"/>
<dbReference type="PANTHER" id="PTHR43760">
    <property type="entry name" value="ENDORIBONUCLEASE-RELATED"/>
    <property type="match status" value="1"/>
</dbReference>
<dbReference type="STRING" id="1548547.BA177_15765"/>
<evidence type="ECO:0000313" key="3">
    <source>
        <dbReference type="Proteomes" id="UP000092695"/>
    </source>
</evidence>
<dbReference type="InterPro" id="IPR035959">
    <property type="entry name" value="RutC-like_sf"/>
</dbReference>
<proteinExistence type="predicted"/>
<reference evidence="2 3" key="1">
    <citation type="submission" date="2016-06" db="EMBL/GenBank/DDBJ databases">
        <title>Complete genome sequence of a deep-branching marine Gamma Proteobacterium Woeseia oceani type strain XK5.</title>
        <authorList>
            <person name="Mu D."/>
            <person name="Du Z."/>
        </authorList>
    </citation>
    <scope>NUCLEOTIDE SEQUENCE [LARGE SCALE GENOMIC DNA]</scope>
    <source>
        <strain evidence="2 3">XK5</strain>
    </source>
</reference>
<keyword evidence="3" id="KW-1185">Reference proteome</keyword>
<evidence type="ECO:0000259" key="1">
    <source>
        <dbReference type="Pfam" id="PF14588"/>
    </source>
</evidence>
<feature type="domain" description="Endoribonuclease L-PSP/chorismate mutase-like" evidence="1">
    <location>
        <begin position="26"/>
        <end position="163"/>
    </location>
</feature>
<dbReference type="Pfam" id="PF14588">
    <property type="entry name" value="YjgF_endoribonc"/>
    <property type="match status" value="1"/>
</dbReference>
<dbReference type="OrthoDB" id="9806350at2"/>
<dbReference type="EMBL" id="CP016268">
    <property type="protein sequence ID" value="ANO52447.1"/>
    <property type="molecule type" value="Genomic_DNA"/>
</dbReference>
<protein>
    <recommendedName>
        <fullName evidence="1">Endoribonuclease L-PSP/chorismate mutase-like domain-containing protein</fullName>
    </recommendedName>
</protein>
<accession>A0A193LIW3</accession>
<gene>
    <name evidence="2" type="ORF">BA177_15765</name>
</gene>
<dbReference type="Proteomes" id="UP000092695">
    <property type="component" value="Chromosome"/>
</dbReference>
<sequence>MLGTASVALGLSTTSAEAKTRKVDDRLRELGIELETPSTPAAVYVPYRISGQQVFIAGQIPPANAATPTFGKLGSDLTVDEGYAAARLVGLRILAQLKSACGGDLDRVVQCVQLRGFVNCTADFSEQSTVINGASELLRDVFGEQGLAARAALGTNSLPLNAAVEIESVFEIRR</sequence>
<dbReference type="Gene3D" id="3.30.1330.40">
    <property type="entry name" value="RutC-like"/>
    <property type="match status" value="1"/>
</dbReference>
<evidence type="ECO:0000313" key="2">
    <source>
        <dbReference type="EMBL" id="ANO52447.1"/>
    </source>
</evidence>
<dbReference type="InterPro" id="IPR013813">
    <property type="entry name" value="Endoribo_LPSP/chorism_mut-like"/>
</dbReference>
<name>A0A193LIW3_9GAMM</name>